<protein>
    <submittedName>
        <fullName evidence="1">Uncharacterized protein</fullName>
    </submittedName>
</protein>
<dbReference type="EMBL" id="FOZM01000001">
    <property type="protein sequence ID" value="SFR98778.1"/>
    <property type="molecule type" value="Genomic_DNA"/>
</dbReference>
<sequence length="61" mass="6929">MNHTNSERTLEFARVRFDHTVAQHGLQEPEHLPDDTGAQSAEAMQFPKVTSVSLDYLFLDV</sequence>
<gene>
    <name evidence="1" type="ORF">SAMN05444714_0216</name>
</gene>
<dbReference type="Proteomes" id="UP000198926">
    <property type="component" value="Unassembled WGS sequence"/>
</dbReference>
<proteinExistence type="predicted"/>
<accession>A0A1I6L6C4</accession>
<evidence type="ECO:0000313" key="1">
    <source>
        <dbReference type="EMBL" id="SFR98778.1"/>
    </source>
</evidence>
<name>A0A1I6L6C4_9RHOB</name>
<dbReference type="AlphaFoldDB" id="A0A1I6L6C4"/>
<evidence type="ECO:0000313" key="2">
    <source>
        <dbReference type="Proteomes" id="UP000198926"/>
    </source>
</evidence>
<organism evidence="1 2">
    <name type="scientific">Yoonia litorea</name>
    <dbReference type="NCBI Taxonomy" id="1123755"/>
    <lineage>
        <taxon>Bacteria</taxon>
        <taxon>Pseudomonadati</taxon>
        <taxon>Pseudomonadota</taxon>
        <taxon>Alphaproteobacteria</taxon>
        <taxon>Rhodobacterales</taxon>
        <taxon>Paracoccaceae</taxon>
        <taxon>Yoonia</taxon>
    </lineage>
</organism>
<reference evidence="1 2" key="1">
    <citation type="submission" date="2016-10" db="EMBL/GenBank/DDBJ databases">
        <authorList>
            <person name="de Groot N.N."/>
        </authorList>
    </citation>
    <scope>NUCLEOTIDE SEQUENCE [LARGE SCALE GENOMIC DNA]</scope>
    <source>
        <strain evidence="1 2">DSM 29433</strain>
    </source>
</reference>
<keyword evidence="2" id="KW-1185">Reference proteome</keyword>
<dbReference type="RefSeq" id="WP_131802530.1">
    <property type="nucleotide sequence ID" value="NZ_FOZM01000001.1"/>
</dbReference>